<dbReference type="EMBL" id="AZIL01000680">
    <property type="protein sequence ID" value="EWM26400.1"/>
    <property type="molecule type" value="Genomic_DNA"/>
</dbReference>
<dbReference type="OMA" id="QLKSMCA"/>
<feature type="transmembrane region" description="Helical" evidence="8">
    <location>
        <begin position="68"/>
        <end position="89"/>
    </location>
</feature>
<comment type="caution">
    <text evidence="10">The sequence shown here is derived from an EMBL/GenBank/DDBJ whole genome shotgun (WGS) entry which is preliminary data.</text>
</comment>
<dbReference type="GO" id="GO:0016020">
    <property type="term" value="C:membrane"/>
    <property type="evidence" value="ECO:0007669"/>
    <property type="project" value="UniProtKB-SubCell"/>
</dbReference>
<comment type="subcellular location">
    <subcellularLocation>
        <location evidence="1 8">Membrane</location>
        <topology evidence="1 8">Multi-pass membrane protein</topology>
    </subcellularLocation>
</comment>
<dbReference type="PANTHER" id="PTHR23137">
    <property type="entry name" value="VESICLE TRANSPORT PROTEIN-RELATED"/>
    <property type="match status" value="1"/>
</dbReference>
<keyword evidence="2 8" id="KW-0813">Transport</keyword>
<accession>W7THB3</accession>
<feature type="transmembrane region" description="Helical" evidence="8">
    <location>
        <begin position="101"/>
        <end position="122"/>
    </location>
</feature>
<feature type="region of interest" description="Disordered" evidence="9">
    <location>
        <begin position="1"/>
        <end position="20"/>
    </location>
</feature>
<name>W7THB3_9STRA</name>
<dbReference type="AlphaFoldDB" id="W7THB3"/>
<evidence type="ECO:0000256" key="2">
    <source>
        <dbReference type="ARBA" id="ARBA00022448"/>
    </source>
</evidence>
<dbReference type="GO" id="GO:0015031">
    <property type="term" value="P:protein transport"/>
    <property type="evidence" value="ECO:0007669"/>
    <property type="project" value="UniProtKB-KW"/>
</dbReference>
<dbReference type="InterPro" id="IPR011691">
    <property type="entry name" value="Vesicle_transpt_SFT2"/>
</dbReference>
<evidence type="ECO:0000256" key="9">
    <source>
        <dbReference type="SAM" id="MobiDB-lite"/>
    </source>
</evidence>
<dbReference type="GO" id="GO:0012505">
    <property type="term" value="C:endomembrane system"/>
    <property type="evidence" value="ECO:0007669"/>
    <property type="project" value="UniProtKB-ARBA"/>
</dbReference>
<keyword evidence="5 8" id="KW-1133">Transmembrane helix</keyword>
<keyword evidence="6 8" id="KW-0472">Membrane</keyword>
<evidence type="ECO:0000256" key="3">
    <source>
        <dbReference type="ARBA" id="ARBA00022692"/>
    </source>
</evidence>
<evidence type="ECO:0000256" key="5">
    <source>
        <dbReference type="ARBA" id="ARBA00022989"/>
    </source>
</evidence>
<reference evidence="10 11" key="1">
    <citation type="journal article" date="2014" name="Mol. Plant">
        <title>Chromosome Scale Genome Assembly and Transcriptome Profiling of Nannochloropsis gaditana in Nitrogen Depletion.</title>
        <authorList>
            <person name="Corteggiani Carpinelli E."/>
            <person name="Telatin A."/>
            <person name="Vitulo N."/>
            <person name="Forcato C."/>
            <person name="D'Angelo M."/>
            <person name="Schiavon R."/>
            <person name="Vezzi A."/>
            <person name="Giacometti G.M."/>
            <person name="Morosinotto T."/>
            <person name="Valle G."/>
        </authorList>
    </citation>
    <scope>NUCLEOTIDE SEQUENCE [LARGE SCALE GENOMIC DNA]</scope>
    <source>
        <strain evidence="10 11">B-31</strain>
    </source>
</reference>
<evidence type="ECO:0000256" key="4">
    <source>
        <dbReference type="ARBA" id="ARBA00022927"/>
    </source>
</evidence>
<dbReference type="PANTHER" id="PTHR23137:SF6">
    <property type="entry name" value="VESICLE TRANSPORT PROTEIN"/>
    <property type="match status" value="1"/>
</dbReference>
<feature type="transmembrane region" description="Helical" evidence="8">
    <location>
        <begin position="159"/>
        <end position="178"/>
    </location>
</feature>
<dbReference type="OrthoDB" id="73614at2759"/>
<dbReference type="GO" id="GO:0005737">
    <property type="term" value="C:cytoplasm"/>
    <property type="evidence" value="ECO:0007669"/>
    <property type="project" value="UniProtKB-ARBA"/>
</dbReference>
<dbReference type="InterPro" id="IPR007305">
    <property type="entry name" value="Vesicle_transpt_Got1/SFT2"/>
</dbReference>
<dbReference type="Proteomes" id="UP000019335">
    <property type="component" value="Chromosome 9"/>
</dbReference>
<feature type="transmembrane region" description="Helical" evidence="8">
    <location>
        <begin position="134"/>
        <end position="153"/>
    </location>
</feature>
<evidence type="ECO:0000256" key="1">
    <source>
        <dbReference type="ARBA" id="ARBA00004141"/>
    </source>
</evidence>
<evidence type="ECO:0000256" key="7">
    <source>
        <dbReference type="ARBA" id="ARBA00025800"/>
    </source>
</evidence>
<comment type="function">
    <text evidence="8">May be involved in fusion of retrograde transport vesicles derived from an endocytic compartment with the Golgi complex.</text>
</comment>
<evidence type="ECO:0000256" key="6">
    <source>
        <dbReference type="ARBA" id="ARBA00023136"/>
    </source>
</evidence>
<gene>
    <name evidence="10" type="ORF">Naga_100365g3</name>
</gene>
<keyword evidence="4 8" id="KW-0653">Protein transport</keyword>
<sequence>MNLESGLGPGASSSSSSGPAAFATSSSSNFMDSARRLLGVEARPKTFCERLEEDMCWWCPTLTWQQRLFGCLCCFLVGMILEFGSFFRFTKLLTGHPEPFAVMYTIGNLISLAGSCFLSGPFSQVKSMFHPTRAVCTSVYVLTLVFTLLIAFSDVPGQGPLLVLMIIVQFLSLSYYILSYIPFARQMVWQTCGSCLGLGEAGSYG</sequence>
<dbReference type="GO" id="GO:0016192">
    <property type="term" value="P:vesicle-mediated transport"/>
    <property type="evidence" value="ECO:0007669"/>
    <property type="project" value="InterPro"/>
</dbReference>
<feature type="compositionally biased region" description="Low complexity" evidence="9">
    <location>
        <begin position="10"/>
        <end position="20"/>
    </location>
</feature>
<protein>
    <recommendedName>
        <fullName evidence="8">Vesicle transport protein</fullName>
    </recommendedName>
</protein>
<proteinExistence type="inferred from homology"/>
<evidence type="ECO:0000256" key="8">
    <source>
        <dbReference type="RuleBase" id="RU363111"/>
    </source>
</evidence>
<dbReference type="Pfam" id="PF04178">
    <property type="entry name" value="Got1"/>
    <property type="match status" value="1"/>
</dbReference>
<keyword evidence="3 8" id="KW-0812">Transmembrane</keyword>
<evidence type="ECO:0000313" key="10">
    <source>
        <dbReference type="EMBL" id="EWM26400.1"/>
    </source>
</evidence>
<comment type="similarity">
    <text evidence="7 8">Belongs to the SFT2 family.</text>
</comment>
<evidence type="ECO:0000313" key="11">
    <source>
        <dbReference type="Proteomes" id="UP000019335"/>
    </source>
</evidence>
<organism evidence="10 11">
    <name type="scientific">Nannochloropsis gaditana</name>
    <dbReference type="NCBI Taxonomy" id="72520"/>
    <lineage>
        <taxon>Eukaryota</taxon>
        <taxon>Sar</taxon>
        <taxon>Stramenopiles</taxon>
        <taxon>Ochrophyta</taxon>
        <taxon>Eustigmatophyceae</taxon>
        <taxon>Eustigmatales</taxon>
        <taxon>Monodopsidaceae</taxon>
        <taxon>Nannochloropsis</taxon>
    </lineage>
</organism>
<keyword evidence="11" id="KW-1185">Reference proteome</keyword>